<feature type="transmembrane region" description="Helical" evidence="6">
    <location>
        <begin position="262"/>
        <end position="283"/>
    </location>
</feature>
<reference evidence="7" key="1">
    <citation type="submission" date="2022-03" db="EMBL/GenBank/DDBJ databases">
        <authorList>
            <person name="Tunstrom K."/>
        </authorList>
    </citation>
    <scope>NUCLEOTIDE SEQUENCE</scope>
</reference>
<keyword evidence="2 6" id="KW-0812">Transmembrane</keyword>
<evidence type="ECO:0000256" key="4">
    <source>
        <dbReference type="ARBA" id="ARBA00023136"/>
    </source>
</evidence>
<gene>
    <name evidence="7" type="ORF">EEDITHA_LOCUS13094</name>
</gene>
<feature type="transmembrane region" description="Helical" evidence="6">
    <location>
        <begin position="351"/>
        <end position="373"/>
    </location>
</feature>
<keyword evidence="4 6" id="KW-0472">Membrane</keyword>
<accession>A0AAU9UJR0</accession>
<feature type="transmembrane region" description="Helical" evidence="6">
    <location>
        <begin position="379"/>
        <end position="398"/>
    </location>
</feature>
<evidence type="ECO:0000256" key="1">
    <source>
        <dbReference type="ARBA" id="ARBA00004141"/>
    </source>
</evidence>
<evidence type="ECO:0000313" key="7">
    <source>
        <dbReference type="EMBL" id="CAH2097929.1"/>
    </source>
</evidence>
<feature type="transmembrane region" description="Helical" evidence="6">
    <location>
        <begin position="316"/>
        <end position="339"/>
    </location>
</feature>
<proteinExistence type="predicted"/>
<dbReference type="Gene3D" id="1.20.1250.20">
    <property type="entry name" value="MFS general substrate transporter like domains"/>
    <property type="match status" value="2"/>
</dbReference>
<dbReference type="GO" id="GO:0022857">
    <property type="term" value="F:transmembrane transporter activity"/>
    <property type="evidence" value="ECO:0007669"/>
    <property type="project" value="InterPro"/>
</dbReference>
<dbReference type="SUPFAM" id="SSF103473">
    <property type="entry name" value="MFS general substrate transporter"/>
    <property type="match status" value="1"/>
</dbReference>
<dbReference type="InterPro" id="IPR005828">
    <property type="entry name" value="MFS_sugar_transport-like"/>
</dbReference>
<dbReference type="Proteomes" id="UP001153954">
    <property type="component" value="Unassembled WGS sequence"/>
</dbReference>
<evidence type="ECO:0000256" key="6">
    <source>
        <dbReference type="SAM" id="Phobius"/>
    </source>
</evidence>
<organism evidence="7 8">
    <name type="scientific">Euphydryas editha</name>
    <name type="common">Edith's checkerspot</name>
    <dbReference type="NCBI Taxonomy" id="104508"/>
    <lineage>
        <taxon>Eukaryota</taxon>
        <taxon>Metazoa</taxon>
        <taxon>Ecdysozoa</taxon>
        <taxon>Arthropoda</taxon>
        <taxon>Hexapoda</taxon>
        <taxon>Insecta</taxon>
        <taxon>Pterygota</taxon>
        <taxon>Neoptera</taxon>
        <taxon>Endopterygota</taxon>
        <taxon>Lepidoptera</taxon>
        <taxon>Glossata</taxon>
        <taxon>Ditrysia</taxon>
        <taxon>Papilionoidea</taxon>
        <taxon>Nymphalidae</taxon>
        <taxon>Nymphalinae</taxon>
        <taxon>Euphydryas</taxon>
    </lineage>
</organism>
<sequence>MLFASGMCLLALLAYLLRDWFYLSLATSLPFILLFGYYWLIPESPRWLVGRGRVADAEKVLRNLAKRNGIILPHGFLIELHKKIKADEDTDVLIVPNINGQIPGKEDYIDRRISNMLPYKPDFMKINESKESLDKTITDASQNSRTDLEDHNDEMSKSEEFTSLEEQQKSVPVDYSSSINTFRRKSIQIVNKILLKEEEDIVEKKRMDDQNSEGDCKASPLDLFRYPNIRKKFLILTFNWIALGVVYNSLSYNTPNLGVNDYLAFFIGGAVEIPSYFIALQCMERFGRRWVLCVFMSVGGLACLSCALVPEDWPWITVSLAMLGRLCAASSFSVFYVQIGELLPTVVRAQAMGASSVVAGVGLLTCPYIVSLADHSRSLPLTIMGVLSVVAGITSLFLPETLNQPLPQTLEDGESFGRDFKLLSCVDTR</sequence>
<dbReference type="Pfam" id="PF00083">
    <property type="entry name" value="Sugar_tr"/>
    <property type="match status" value="2"/>
</dbReference>
<comment type="caution">
    <text evidence="7">The sequence shown here is derived from an EMBL/GenBank/DDBJ whole genome shotgun (WGS) entry which is preliminary data.</text>
</comment>
<dbReference type="InterPro" id="IPR036259">
    <property type="entry name" value="MFS_trans_sf"/>
</dbReference>
<keyword evidence="8" id="KW-1185">Reference proteome</keyword>
<feature type="transmembrane region" description="Helical" evidence="6">
    <location>
        <begin position="20"/>
        <end position="41"/>
    </location>
</feature>
<keyword evidence="3 6" id="KW-1133">Transmembrane helix</keyword>
<dbReference type="AlphaFoldDB" id="A0AAU9UJR0"/>
<comment type="subcellular location">
    <subcellularLocation>
        <location evidence="1">Membrane</location>
        <topology evidence="1">Multi-pass membrane protein</topology>
    </subcellularLocation>
</comment>
<feature type="transmembrane region" description="Helical" evidence="6">
    <location>
        <begin position="290"/>
        <end position="310"/>
    </location>
</feature>
<evidence type="ECO:0000256" key="3">
    <source>
        <dbReference type="ARBA" id="ARBA00022989"/>
    </source>
</evidence>
<evidence type="ECO:0000256" key="2">
    <source>
        <dbReference type="ARBA" id="ARBA00022692"/>
    </source>
</evidence>
<evidence type="ECO:0008006" key="9">
    <source>
        <dbReference type="Google" id="ProtNLM"/>
    </source>
</evidence>
<feature type="transmembrane region" description="Helical" evidence="6">
    <location>
        <begin position="233"/>
        <end position="250"/>
    </location>
</feature>
<dbReference type="PANTHER" id="PTHR24064">
    <property type="entry name" value="SOLUTE CARRIER FAMILY 22 MEMBER"/>
    <property type="match status" value="1"/>
</dbReference>
<evidence type="ECO:0000256" key="5">
    <source>
        <dbReference type="SAM" id="MobiDB-lite"/>
    </source>
</evidence>
<dbReference type="GO" id="GO:0016020">
    <property type="term" value="C:membrane"/>
    <property type="evidence" value="ECO:0007669"/>
    <property type="project" value="UniProtKB-SubCell"/>
</dbReference>
<dbReference type="EMBL" id="CAKOGL010000018">
    <property type="protein sequence ID" value="CAH2097929.1"/>
    <property type="molecule type" value="Genomic_DNA"/>
</dbReference>
<evidence type="ECO:0000313" key="8">
    <source>
        <dbReference type="Proteomes" id="UP001153954"/>
    </source>
</evidence>
<feature type="compositionally biased region" description="Basic and acidic residues" evidence="5">
    <location>
        <begin position="146"/>
        <end position="160"/>
    </location>
</feature>
<protein>
    <recommendedName>
        <fullName evidence="9">Organic cation transporter 1</fullName>
    </recommendedName>
</protein>
<feature type="region of interest" description="Disordered" evidence="5">
    <location>
        <begin position="136"/>
        <end position="169"/>
    </location>
</feature>
<name>A0AAU9UJR0_EUPED</name>